<evidence type="ECO:0000256" key="3">
    <source>
        <dbReference type="ARBA" id="ARBA00022553"/>
    </source>
</evidence>
<dbReference type="EMBL" id="AJ717395">
    <property type="protein sequence ID" value="CAG37966.1"/>
    <property type="molecule type" value="Genomic_DNA"/>
</dbReference>
<evidence type="ECO:0000256" key="4">
    <source>
        <dbReference type="ARBA" id="ARBA00022777"/>
    </source>
</evidence>
<reference evidence="8" key="1">
    <citation type="submission" date="2004-05" db="EMBL/GenBank/DDBJ databases">
        <title>Chracterisation of a Clostridium sp. (APS4) producing botulinum like neurotoxin.</title>
        <authorList>
            <person name="Dixit A.D."/>
            <person name="Alam S.I."/>
            <person name="Dhaked R.K."/>
            <person name="Singh L."/>
        </authorList>
    </citation>
    <scope>NUCLEOTIDE SEQUENCE</scope>
    <source>
        <strain evidence="8">APS4</strain>
    </source>
</reference>
<organism evidence="8">
    <name type="scientific">Clostridium sp. APS4</name>
    <dbReference type="NCBI Taxonomy" id="271625"/>
    <lineage>
        <taxon>Bacteria</taxon>
        <taxon>Bacillati</taxon>
        <taxon>Bacillota</taxon>
        <taxon>Clostridia</taxon>
        <taxon>Eubacteriales</taxon>
        <taxon>Clostridiaceae</taxon>
        <taxon>Clostridium</taxon>
    </lineage>
</organism>
<name>Q5K3Q4_9CLOT</name>
<feature type="domain" description="Histidine kinase" evidence="7">
    <location>
        <begin position="1"/>
        <end position="112"/>
    </location>
</feature>
<sequence>MQQVILKLLENALKYTPAETDIDIKAQAGEADENGKSWMTITIADRGPGLKEGEEEKIFTKFYRSATASQHLGVGLGLAICKAIINAHGGTITAANREGGGSAFTIKLPLEGEQPSSIMDMESAGNPSDPETSQDNKA</sequence>
<keyword evidence="4" id="KW-0418">Kinase</keyword>
<dbReference type="Pfam" id="PF02518">
    <property type="entry name" value="HATPase_c"/>
    <property type="match status" value="1"/>
</dbReference>
<comment type="catalytic activity">
    <reaction evidence="1">
        <text>ATP + protein L-histidine = ADP + protein N-phospho-L-histidine.</text>
        <dbReference type="EC" id="2.7.13.3"/>
    </reaction>
</comment>
<dbReference type="AlphaFoldDB" id="Q5K3Q4"/>
<keyword evidence="5" id="KW-0902">Two-component regulatory system</keyword>
<dbReference type="PRINTS" id="PR00344">
    <property type="entry name" value="BCTRLSENSOR"/>
</dbReference>
<dbReference type="InterPro" id="IPR036890">
    <property type="entry name" value="HATPase_C_sf"/>
</dbReference>
<evidence type="ECO:0000259" key="7">
    <source>
        <dbReference type="PROSITE" id="PS50109"/>
    </source>
</evidence>
<dbReference type="PANTHER" id="PTHR43547">
    <property type="entry name" value="TWO-COMPONENT HISTIDINE KINASE"/>
    <property type="match status" value="1"/>
</dbReference>
<dbReference type="PANTHER" id="PTHR43547:SF2">
    <property type="entry name" value="HYBRID SIGNAL TRANSDUCTION HISTIDINE KINASE C"/>
    <property type="match status" value="1"/>
</dbReference>
<evidence type="ECO:0000256" key="2">
    <source>
        <dbReference type="ARBA" id="ARBA00012438"/>
    </source>
</evidence>
<protein>
    <recommendedName>
        <fullName evidence="2">histidine kinase</fullName>
        <ecNumber evidence="2">2.7.13.3</ecNumber>
    </recommendedName>
</protein>
<feature type="compositionally biased region" description="Polar residues" evidence="6">
    <location>
        <begin position="125"/>
        <end position="138"/>
    </location>
</feature>
<dbReference type="Gene3D" id="3.30.565.10">
    <property type="entry name" value="Histidine kinase-like ATPase, C-terminal domain"/>
    <property type="match status" value="1"/>
</dbReference>
<dbReference type="EC" id="2.7.13.3" evidence="2"/>
<dbReference type="InterPro" id="IPR004358">
    <property type="entry name" value="Sig_transdc_His_kin-like_C"/>
</dbReference>
<dbReference type="PROSITE" id="PS50109">
    <property type="entry name" value="HIS_KIN"/>
    <property type="match status" value="1"/>
</dbReference>
<dbReference type="SMART" id="SM00387">
    <property type="entry name" value="HATPase_c"/>
    <property type="match status" value="1"/>
</dbReference>
<evidence type="ECO:0000313" key="8">
    <source>
        <dbReference type="EMBL" id="CAG37966.1"/>
    </source>
</evidence>
<evidence type="ECO:0000256" key="1">
    <source>
        <dbReference type="ARBA" id="ARBA00000085"/>
    </source>
</evidence>
<dbReference type="GO" id="GO:0000155">
    <property type="term" value="F:phosphorelay sensor kinase activity"/>
    <property type="evidence" value="ECO:0007669"/>
    <property type="project" value="TreeGrafter"/>
</dbReference>
<dbReference type="InterPro" id="IPR003594">
    <property type="entry name" value="HATPase_dom"/>
</dbReference>
<keyword evidence="4" id="KW-0808">Transferase</keyword>
<keyword evidence="3" id="KW-0597">Phosphoprotein</keyword>
<evidence type="ECO:0000256" key="6">
    <source>
        <dbReference type="SAM" id="MobiDB-lite"/>
    </source>
</evidence>
<dbReference type="CDD" id="cd00075">
    <property type="entry name" value="HATPase"/>
    <property type="match status" value="1"/>
</dbReference>
<proteinExistence type="predicted"/>
<accession>Q5K3Q4</accession>
<dbReference type="SUPFAM" id="SSF55874">
    <property type="entry name" value="ATPase domain of HSP90 chaperone/DNA topoisomerase II/histidine kinase"/>
    <property type="match status" value="1"/>
</dbReference>
<feature type="region of interest" description="Disordered" evidence="6">
    <location>
        <begin position="111"/>
        <end position="138"/>
    </location>
</feature>
<dbReference type="InterPro" id="IPR005467">
    <property type="entry name" value="His_kinase_dom"/>
</dbReference>
<evidence type="ECO:0000256" key="5">
    <source>
        <dbReference type="ARBA" id="ARBA00023012"/>
    </source>
</evidence>